<dbReference type="PANTHER" id="PTHR21633:SF10">
    <property type="entry name" value="IQ MOTIF CONTAINING F4"/>
    <property type="match status" value="1"/>
</dbReference>
<evidence type="ECO:0000256" key="1">
    <source>
        <dbReference type="SAM" id="MobiDB-lite"/>
    </source>
</evidence>
<dbReference type="AlphaFoldDB" id="A0AAV7N2M2"/>
<sequence length="184" mass="21933">MGSFLSRQQRNPAYKPSLQNRTKSKVEEKNKKISIKQQETLNPAYKTSLRNRTKREVGKKNKKISIKQQETSSLCVSPIFLQPQCQCHKKNEAALVIQSWWRRAHFHRRERRRVWELSQYILYEKAAVLLQSFCRMWLARSRFRRCQRAARTIQTRWRAFTCQRQAVPRSSRGTLDLNIEIVVG</sequence>
<feature type="compositionally biased region" description="Polar residues" evidence="1">
    <location>
        <begin position="1"/>
        <end position="21"/>
    </location>
</feature>
<dbReference type="PANTHER" id="PTHR21633">
    <property type="entry name" value="IQ MOTIF CONTAINING F"/>
    <property type="match status" value="1"/>
</dbReference>
<dbReference type="EMBL" id="JANPWB010000013">
    <property type="protein sequence ID" value="KAJ1109509.1"/>
    <property type="molecule type" value="Genomic_DNA"/>
</dbReference>
<protein>
    <submittedName>
        <fullName evidence="2">Uncharacterized protein</fullName>
    </submittedName>
</protein>
<accession>A0AAV7N2M2</accession>
<dbReference type="InterPro" id="IPR027417">
    <property type="entry name" value="P-loop_NTPase"/>
</dbReference>
<gene>
    <name evidence="2" type="ORF">NDU88_006869</name>
</gene>
<dbReference type="GO" id="GO:0005516">
    <property type="term" value="F:calmodulin binding"/>
    <property type="evidence" value="ECO:0007669"/>
    <property type="project" value="TreeGrafter"/>
</dbReference>
<evidence type="ECO:0000313" key="2">
    <source>
        <dbReference type="EMBL" id="KAJ1109509.1"/>
    </source>
</evidence>
<keyword evidence="3" id="KW-1185">Reference proteome</keyword>
<dbReference type="SUPFAM" id="SSF52540">
    <property type="entry name" value="P-loop containing nucleoside triphosphate hydrolases"/>
    <property type="match status" value="1"/>
</dbReference>
<dbReference type="PROSITE" id="PS50096">
    <property type="entry name" value="IQ"/>
    <property type="match status" value="1"/>
</dbReference>
<reference evidence="2" key="1">
    <citation type="journal article" date="2022" name="bioRxiv">
        <title>Sequencing and chromosome-scale assembly of the giantPleurodeles waltlgenome.</title>
        <authorList>
            <person name="Brown T."/>
            <person name="Elewa A."/>
            <person name="Iarovenko S."/>
            <person name="Subramanian E."/>
            <person name="Araus A.J."/>
            <person name="Petzold A."/>
            <person name="Susuki M."/>
            <person name="Suzuki K.-i.T."/>
            <person name="Hayashi T."/>
            <person name="Toyoda A."/>
            <person name="Oliveira C."/>
            <person name="Osipova E."/>
            <person name="Leigh N.D."/>
            <person name="Simon A."/>
            <person name="Yun M.H."/>
        </authorList>
    </citation>
    <scope>NUCLEOTIDE SEQUENCE</scope>
    <source>
        <strain evidence="2">20211129_DDA</strain>
        <tissue evidence="2">Liver</tissue>
    </source>
</reference>
<dbReference type="SMART" id="SM00015">
    <property type="entry name" value="IQ"/>
    <property type="match status" value="3"/>
</dbReference>
<proteinExistence type="predicted"/>
<feature type="region of interest" description="Disordered" evidence="1">
    <location>
        <begin position="1"/>
        <end position="32"/>
    </location>
</feature>
<dbReference type="Gene3D" id="1.20.5.190">
    <property type="match status" value="1"/>
</dbReference>
<name>A0AAV7N2M2_PLEWA</name>
<dbReference type="Proteomes" id="UP001066276">
    <property type="component" value="Chromosome 9"/>
</dbReference>
<dbReference type="InterPro" id="IPR039887">
    <property type="entry name" value="IQCF"/>
</dbReference>
<organism evidence="2 3">
    <name type="scientific">Pleurodeles waltl</name>
    <name type="common">Iberian ribbed newt</name>
    <dbReference type="NCBI Taxonomy" id="8319"/>
    <lineage>
        <taxon>Eukaryota</taxon>
        <taxon>Metazoa</taxon>
        <taxon>Chordata</taxon>
        <taxon>Craniata</taxon>
        <taxon>Vertebrata</taxon>
        <taxon>Euteleostomi</taxon>
        <taxon>Amphibia</taxon>
        <taxon>Batrachia</taxon>
        <taxon>Caudata</taxon>
        <taxon>Salamandroidea</taxon>
        <taxon>Salamandridae</taxon>
        <taxon>Pleurodelinae</taxon>
        <taxon>Pleurodeles</taxon>
    </lineage>
</organism>
<dbReference type="InterPro" id="IPR000048">
    <property type="entry name" value="IQ_motif_EF-hand-BS"/>
</dbReference>
<comment type="caution">
    <text evidence="2">The sequence shown here is derived from an EMBL/GenBank/DDBJ whole genome shotgun (WGS) entry which is preliminary data.</text>
</comment>
<evidence type="ECO:0000313" key="3">
    <source>
        <dbReference type="Proteomes" id="UP001066276"/>
    </source>
</evidence>
<dbReference type="Pfam" id="PF00612">
    <property type="entry name" value="IQ"/>
    <property type="match status" value="2"/>
</dbReference>